<dbReference type="InterPro" id="IPR036097">
    <property type="entry name" value="HisK_dim/P_sf"/>
</dbReference>
<evidence type="ECO:0000256" key="7">
    <source>
        <dbReference type="ARBA" id="ARBA00022741"/>
    </source>
</evidence>
<dbReference type="GO" id="GO:0016020">
    <property type="term" value="C:membrane"/>
    <property type="evidence" value="ECO:0007669"/>
    <property type="project" value="UniProtKB-SubCell"/>
</dbReference>
<dbReference type="Pfam" id="PF13426">
    <property type="entry name" value="PAS_9"/>
    <property type="match status" value="1"/>
</dbReference>
<dbReference type="EC" id="2.7.13.3" evidence="3"/>
<protein>
    <recommendedName>
        <fullName evidence="3">histidine kinase</fullName>
        <ecNumber evidence="3">2.7.13.3</ecNumber>
    </recommendedName>
</protein>
<keyword evidence="8" id="KW-0418">Kinase</keyword>
<reference evidence="17 18" key="1">
    <citation type="submission" date="2018-05" db="EMBL/GenBank/DDBJ databases">
        <title>Genomic Encyclopedia of Archaeal and Bacterial Type Strains, Phase II (KMG-II): from individual species to whole genera.</title>
        <authorList>
            <person name="Goeker M."/>
        </authorList>
    </citation>
    <scope>NUCLEOTIDE SEQUENCE [LARGE SCALE GENOMIC DNA]</scope>
    <source>
        <strain evidence="17 18">DSM 19975</strain>
    </source>
</reference>
<evidence type="ECO:0000256" key="3">
    <source>
        <dbReference type="ARBA" id="ARBA00012438"/>
    </source>
</evidence>
<dbReference type="FunFam" id="3.30.450.20:FF:000099">
    <property type="entry name" value="Sensory box sensor histidine kinase"/>
    <property type="match status" value="1"/>
</dbReference>
<dbReference type="CDD" id="cd00082">
    <property type="entry name" value="HisKA"/>
    <property type="match status" value="1"/>
</dbReference>
<dbReference type="InterPro" id="IPR005467">
    <property type="entry name" value="His_kinase_dom"/>
</dbReference>
<dbReference type="InterPro" id="IPR003661">
    <property type="entry name" value="HisK_dim/P_dom"/>
</dbReference>
<dbReference type="PROSITE" id="PS50112">
    <property type="entry name" value="PAS"/>
    <property type="match status" value="1"/>
</dbReference>
<accession>A0A316HA42</accession>
<dbReference type="Pfam" id="PF00512">
    <property type="entry name" value="HisKA"/>
    <property type="match status" value="1"/>
</dbReference>
<evidence type="ECO:0000259" key="16">
    <source>
        <dbReference type="PROSITE" id="PS50113"/>
    </source>
</evidence>
<name>A0A316HA42_9SPHI</name>
<keyword evidence="5" id="KW-0808">Transferase</keyword>
<dbReference type="SMART" id="SM00387">
    <property type="entry name" value="HATPase_c"/>
    <property type="match status" value="1"/>
</dbReference>
<dbReference type="CDD" id="cd00130">
    <property type="entry name" value="PAS"/>
    <property type="match status" value="2"/>
</dbReference>
<dbReference type="RefSeq" id="WP_109608689.1">
    <property type="nucleotide sequence ID" value="NZ_QGHA01000005.1"/>
</dbReference>
<dbReference type="Pfam" id="PF02518">
    <property type="entry name" value="HATPase_c"/>
    <property type="match status" value="1"/>
</dbReference>
<dbReference type="Gene3D" id="1.10.287.130">
    <property type="match status" value="1"/>
</dbReference>
<dbReference type="PANTHER" id="PTHR42878:SF7">
    <property type="entry name" value="SENSOR HISTIDINE KINASE GLRK"/>
    <property type="match status" value="1"/>
</dbReference>
<dbReference type="PROSITE" id="PS50109">
    <property type="entry name" value="HIS_KIN"/>
    <property type="match status" value="1"/>
</dbReference>
<evidence type="ECO:0000256" key="12">
    <source>
        <dbReference type="ARBA" id="ARBA00023136"/>
    </source>
</evidence>
<dbReference type="InterPro" id="IPR013655">
    <property type="entry name" value="PAS_fold_3"/>
</dbReference>
<keyword evidence="6" id="KW-0812">Transmembrane</keyword>
<keyword evidence="10" id="KW-1133">Transmembrane helix</keyword>
<evidence type="ECO:0000256" key="5">
    <source>
        <dbReference type="ARBA" id="ARBA00022679"/>
    </source>
</evidence>
<dbReference type="GO" id="GO:0000156">
    <property type="term" value="F:phosphorelay response regulator activity"/>
    <property type="evidence" value="ECO:0007669"/>
    <property type="project" value="TreeGrafter"/>
</dbReference>
<dbReference type="PRINTS" id="PR00344">
    <property type="entry name" value="BCTRLSENSOR"/>
</dbReference>
<dbReference type="FunFam" id="1.10.287.130:FF:000001">
    <property type="entry name" value="Two-component sensor histidine kinase"/>
    <property type="match status" value="1"/>
</dbReference>
<feature type="domain" description="PAC" evidence="16">
    <location>
        <begin position="283"/>
        <end position="335"/>
    </location>
</feature>
<dbReference type="GO" id="GO:0000155">
    <property type="term" value="F:phosphorelay sensor kinase activity"/>
    <property type="evidence" value="ECO:0007669"/>
    <property type="project" value="InterPro"/>
</dbReference>
<dbReference type="GO" id="GO:0030295">
    <property type="term" value="F:protein kinase activator activity"/>
    <property type="evidence" value="ECO:0007669"/>
    <property type="project" value="TreeGrafter"/>
</dbReference>
<dbReference type="Gene3D" id="3.30.565.10">
    <property type="entry name" value="Histidine kinase-like ATPase, C-terminal domain"/>
    <property type="match status" value="1"/>
</dbReference>
<evidence type="ECO:0000256" key="10">
    <source>
        <dbReference type="ARBA" id="ARBA00022989"/>
    </source>
</evidence>
<comment type="catalytic activity">
    <reaction evidence="1">
        <text>ATP + protein L-histidine = ADP + protein N-phospho-L-histidine.</text>
        <dbReference type="EC" id="2.7.13.3"/>
    </reaction>
</comment>
<comment type="caution">
    <text evidence="17">The sequence shown here is derived from an EMBL/GenBank/DDBJ whole genome shotgun (WGS) entry which is preliminary data.</text>
</comment>
<dbReference type="EMBL" id="QGHA01000005">
    <property type="protein sequence ID" value="PWK77307.1"/>
    <property type="molecule type" value="Genomic_DNA"/>
</dbReference>
<keyword evidence="18" id="KW-1185">Reference proteome</keyword>
<evidence type="ECO:0000256" key="9">
    <source>
        <dbReference type="ARBA" id="ARBA00022840"/>
    </source>
</evidence>
<gene>
    <name evidence="17" type="ORF">LX99_03119</name>
</gene>
<evidence type="ECO:0000256" key="1">
    <source>
        <dbReference type="ARBA" id="ARBA00000085"/>
    </source>
</evidence>
<dbReference type="InterPro" id="IPR035965">
    <property type="entry name" value="PAS-like_dom_sf"/>
</dbReference>
<dbReference type="AlphaFoldDB" id="A0A316HA42"/>
<dbReference type="InterPro" id="IPR001610">
    <property type="entry name" value="PAC"/>
</dbReference>
<sequence>MEADKLTYDQLLAENERLRIKLEEAGDTIDAIRNGEVDAIVVKNDGGHQLYTLKTADQTYRVFIEKMNEGAVTLNREGIILYCNTRFAAMVNEPLEKVIGLKFDIFVPEVSCDKFNEVIKDGWENDCKGELLLSSRDFNVTPCLISCTTLDLDEGTALSLILTDLTIQKQAEWELKVKNDQLEEAQDAAERLNNQLEDTVRERTADLLVSREHFKLLANNIPQITWTNLPNGEFDFCNRRWFDYTGHLYGKAAAGGWQQIVHPDDLQKTMDTYHASLKSGDVYELENRFRRWDNTYRWHLNRAVPLRDDSGEIIFWVGTATDIEEQKKQLDLKDEFIGVASHELKTPLTSLKGYLQLISAYKKEELPAVVKQYVEKAAGSLNKLQRLVNDLLDVSKIHAGRLEYMMTEVNLGNLVASSVENAAHIYPDFEIINTTTEEAYIYGNAGRLEQVMMNLINNSVKYTADDKRIIVHAGVIGDLVRVSVTDFGIGLSPGQIDRIFERFYRAEDKKFTAGGLGMGLYISAEIIANHQGKIGVESEPGKGAMFYFDIPLVKR</sequence>
<evidence type="ECO:0000256" key="13">
    <source>
        <dbReference type="SAM" id="Coils"/>
    </source>
</evidence>
<dbReference type="SUPFAM" id="SSF47384">
    <property type="entry name" value="Homodimeric domain of signal transducing histidine kinase"/>
    <property type="match status" value="1"/>
</dbReference>
<keyword evidence="13" id="KW-0175">Coiled coil</keyword>
<keyword evidence="4" id="KW-0597">Phosphoprotein</keyword>
<evidence type="ECO:0000259" key="15">
    <source>
        <dbReference type="PROSITE" id="PS50112"/>
    </source>
</evidence>
<feature type="domain" description="PAS" evidence="15">
    <location>
        <begin position="56"/>
        <end position="109"/>
    </location>
</feature>
<dbReference type="GO" id="GO:0007234">
    <property type="term" value="P:osmosensory signaling via phosphorelay pathway"/>
    <property type="evidence" value="ECO:0007669"/>
    <property type="project" value="TreeGrafter"/>
</dbReference>
<dbReference type="PANTHER" id="PTHR42878">
    <property type="entry name" value="TWO-COMPONENT HISTIDINE KINASE"/>
    <property type="match status" value="1"/>
</dbReference>
<feature type="coiled-coil region" evidence="13">
    <location>
        <begin position="1"/>
        <end position="28"/>
    </location>
</feature>
<feature type="coiled-coil region" evidence="13">
    <location>
        <begin position="168"/>
        <end position="202"/>
    </location>
</feature>
<dbReference type="InterPro" id="IPR003594">
    <property type="entry name" value="HATPase_dom"/>
</dbReference>
<dbReference type="CDD" id="cd00075">
    <property type="entry name" value="HATPase"/>
    <property type="match status" value="1"/>
</dbReference>
<dbReference type="Proteomes" id="UP000245678">
    <property type="component" value="Unassembled WGS sequence"/>
</dbReference>
<proteinExistence type="predicted"/>
<dbReference type="SMART" id="SM00086">
    <property type="entry name" value="PAC"/>
    <property type="match status" value="1"/>
</dbReference>
<dbReference type="PROSITE" id="PS50113">
    <property type="entry name" value="PAC"/>
    <property type="match status" value="1"/>
</dbReference>
<dbReference type="InterPro" id="IPR000014">
    <property type="entry name" value="PAS"/>
</dbReference>
<dbReference type="SUPFAM" id="SSF55785">
    <property type="entry name" value="PYP-like sensor domain (PAS domain)"/>
    <property type="match status" value="2"/>
</dbReference>
<dbReference type="Pfam" id="PF08447">
    <property type="entry name" value="PAS_3"/>
    <property type="match status" value="1"/>
</dbReference>
<evidence type="ECO:0000256" key="6">
    <source>
        <dbReference type="ARBA" id="ARBA00022692"/>
    </source>
</evidence>
<keyword evidence="7" id="KW-0547">Nucleotide-binding</keyword>
<keyword evidence="9" id="KW-0067">ATP-binding</keyword>
<keyword evidence="11" id="KW-0902">Two-component regulatory system</keyword>
<evidence type="ECO:0000313" key="17">
    <source>
        <dbReference type="EMBL" id="PWK77307.1"/>
    </source>
</evidence>
<evidence type="ECO:0000259" key="14">
    <source>
        <dbReference type="PROSITE" id="PS50109"/>
    </source>
</evidence>
<evidence type="ECO:0000256" key="11">
    <source>
        <dbReference type="ARBA" id="ARBA00023012"/>
    </source>
</evidence>
<evidence type="ECO:0000256" key="8">
    <source>
        <dbReference type="ARBA" id="ARBA00022777"/>
    </source>
</evidence>
<dbReference type="SUPFAM" id="SSF55874">
    <property type="entry name" value="ATPase domain of HSP90 chaperone/DNA topoisomerase II/histidine kinase"/>
    <property type="match status" value="1"/>
</dbReference>
<dbReference type="InterPro" id="IPR036890">
    <property type="entry name" value="HATPase_C_sf"/>
</dbReference>
<dbReference type="Gene3D" id="3.30.450.20">
    <property type="entry name" value="PAS domain"/>
    <property type="match status" value="2"/>
</dbReference>
<dbReference type="GO" id="GO:0005524">
    <property type="term" value="F:ATP binding"/>
    <property type="evidence" value="ECO:0007669"/>
    <property type="project" value="UniProtKB-KW"/>
</dbReference>
<organism evidence="17 18">
    <name type="scientific">Mucilaginibacter oryzae</name>
    <dbReference type="NCBI Taxonomy" id="468058"/>
    <lineage>
        <taxon>Bacteria</taxon>
        <taxon>Pseudomonadati</taxon>
        <taxon>Bacteroidota</taxon>
        <taxon>Sphingobacteriia</taxon>
        <taxon>Sphingobacteriales</taxon>
        <taxon>Sphingobacteriaceae</taxon>
        <taxon>Mucilaginibacter</taxon>
    </lineage>
</organism>
<dbReference type="SMART" id="SM00091">
    <property type="entry name" value="PAS"/>
    <property type="match status" value="2"/>
</dbReference>
<dbReference type="InterPro" id="IPR050351">
    <property type="entry name" value="BphY/WalK/GraS-like"/>
</dbReference>
<feature type="domain" description="Histidine kinase" evidence="14">
    <location>
        <begin position="339"/>
        <end position="554"/>
    </location>
</feature>
<dbReference type="NCBIfam" id="TIGR00229">
    <property type="entry name" value="sensory_box"/>
    <property type="match status" value="1"/>
</dbReference>
<dbReference type="InterPro" id="IPR000700">
    <property type="entry name" value="PAS-assoc_C"/>
</dbReference>
<dbReference type="InterPro" id="IPR004358">
    <property type="entry name" value="Sig_transdc_His_kin-like_C"/>
</dbReference>
<evidence type="ECO:0000256" key="4">
    <source>
        <dbReference type="ARBA" id="ARBA00022553"/>
    </source>
</evidence>
<evidence type="ECO:0000256" key="2">
    <source>
        <dbReference type="ARBA" id="ARBA00004141"/>
    </source>
</evidence>
<keyword evidence="12" id="KW-0472">Membrane</keyword>
<comment type="subcellular location">
    <subcellularLocation>
        <location evidence="2">Membrane</location>
        <topology evidence="2">Multi-pass membrane protein</topology>
    </subcellularLocation>
</comment>
<evidence type="ECO:0000313" key="18">
    <source>
        <dbReference type="Proteomes" id="UP000245678"/>
    </source>
</evidence>
<dbReference type="SMART" id="SM00388">
    <property type="entry name" value="HisKA"/>
    <property type="match status" value="1"/>
</dbReference>
<dbReference type="FunFam" id="3.30.565.10:FF:000006">
    <property type="entry name" value="Sensor histidine kinase WalK"/>
    <property type="match status" value="1"/>
</dbReference>